<dbReference type="Proteomes" id="UP000184330">
    <property type="component" value="Unassembled WGS sequence"/>
</dbReference>
<dbReference type="AlphaFoldDB" id="A0A1L7X5A1"/>
<keyword evidence="2" id="KW-1185">Reference proteome</keyword>
<reference evidence="1 2" key="1">
    <citation type="submission" date="2016-03" db="EMBL/GenBank/DDBJ databases">
        <authorList>
            <person name="Ploux O."/>
        </authorList>
    </citation>
    <scope>NUCLEOTIDE SEQUENCE [LARGE SCALE GENOMIC DNA]</scope>
    <source>
        <strain evidence="1 2">UAMH 11012</strain>
    </source>
</reference>
<organism evidence="1 2">
    <name type="scientific">Phialocephala subalpina</name>
    <dbReference type="NCBI Taxonomy" id="576137"/>
    <lineage>
        <taxon>Eukaryota</taxon>
        <taxon>Fungi</taxon>
        <taxon>Dikarya</taxon>
        <taxon>Ascomycota</taxon>
        <taxon>Pezizomycotina</taxon>
        <taxon>Leotiomycetes</taxon>
        <taxon>Helotiales</taxon>
        <taxon>Mollisiaceae</taxon>
        <taxon>Phialocephala</taxon>
        <taxon>Phialocephala fortinii species complex</taxon>
    </lineage>
</organism>
<accession>A0A1L7X5A1</accession>
<dbReference type="OrthoDB" id="5354320at2759"/>
<dbReference type="EMBL" id="FJOG01000015">
    <property type="protein sequence ID" value="CZR60196.1"/>
    <property type="molecule type" value="Genomic_DNA"/>
</dbReference>
<evidence type="ECO:0000313" key="2">
    <source>
        <dbReference type="Proteomes" id="UP000184330"/>
    </source>
</evidence>
<protein>
    <submittedName>
        <fullName evidence="1">Uncharacterized protein</fullName>
    </submittedName>
</protein>
<name>A0A1L7X5A1_9HELO</name>
<evidence type="ECO:0000313" key="1">
    <source>
        <dbReference type="EMBL" id="CZR60196.1"/>
    </source>
</evidence>
<gene>
    <name evidence="1" type="ORF">PAC_10092</name>
</gene>
<proteinExistence type="predicted"/>
<sequence>MDISPLGIIRNTLPQVPLIIRIAILAFLGRSPNADTQDVLTEIIAVAAGTVLSTPTALLQSQTQFKIDYGVWGRMWITQYSIPVSQSDSGGTDGAIDAREAIVSSKANPCVILYHGSREPPQRFPLRAARPRYTTLHPRLSPTRVFQTLSQTTYPATPPHLDNDSQATQDSDCFCLQRLRVELGWDRNVMGLTSGAPAPSVPHVNQESRCFGLERYYALLRDRQQKQCVIYIHPELDTVDLHQGENASWAAAGHSFSSRLWTALQRIKCLEIHGVWWQINFDLALRGDGDGSGLDEGVLSRLFFRRLTGLQKICLTTPTRFRSGAEQDQVNCKDSVIAWFVRRSTKFPTTKIPEITLDL</sequence>
<dbReference type="STRING" id="576137.A0A1L7X5A1"/>